<reference evidence="1" key="1">
    <citation type="journal article" date="2015" name="Nature">
        <title>Complex archaea that bridge the gap between prokaryotes and eukaryotes.</title>
        <authorList>
            <person name="Spang A."/>
            <person name="Saw J.H."/>
            <person name="Jorgensen S.L."/>
            <person name="Zaremba-Niedzwiedzka K."/>
            <person name="Martijn J."/>
            <person name="Lind A.E."/>
            <person name="van Eijk R."/>
            <person name="Schleper C."/>
            <person name="Guy L."/>
            <person name="Ettema T.J."/>
        </authorList>
    </citation>
    <scope>NUCLEOTIDE SEQUENCE</scope>
</reference>
<proteinExistence type="predicted"/>
<organism evidence="1">
    <name type="scientific">marine sediment metagenome</name>
    <dbReference type="NCBI Taxonomy" id="412755"/>
    <lineage>
        <taxon>unclassified sequences</taxon>
        <taxon>metagenomes</taxon>
        <taxon>ecological metagenomes</taxon>
    </lineage>
</organism>
<evidence type="ECO:0000313" key="1">
    <source>
        <dbReference type="EMBL" id="KKM87986.1"/>
    </source>
</evidence>
<dbReference type="EMBL" id="LAZR01007022">
    <property type="protein sequence ID" value="KKM87986.1"/>
    <property type="molecule type" value="Genomic_DNA"/>
</dbReference>
<gene>
    <name evidence="1" type="ORF">LCGC14_1263470</name>
</gene>
<comment type="caution">
    <text evidence="1">The sequence shown here is derived from an EMBL/GenBank/DDBJ whole genome shotgun (WGS) entry which is preliminary data.</text>
</comment>
<name>A0A0F9LLE6_9ZZZZ</name>
<protein>
    <submittedName>
        <fullName evidence="1">Uncharacterized protein</fullName>
    </submittedName>
</protein>
<dbReference type="AlphaFoldDB" id="A0A0F9LLE6"/>
<sequence>MGLSCVDNSIPKNVFAIKNGINLLLNPLQEKEIVMNVII</sequence>
<accession>A0A0F9LLE6</accession>